<name>A0A0L0TA51_ALLM3</name>
<feature type="compositionally biased region" description="Basic and acidic residues" evidence="1">
    <location>
        <begin position="69"/>
        <end position="87"/>
    </location>
</feature>
<feature type="compositionally biased region" description="Low complexity" evidence="1">
    <location>
        <begin position="97"/>
        <end position="106"/>
    </location>
</feature>
<dbReference type="EMBL" id="GG745373">
    <property type="protein sequence ID" value="KNE71601.1"/>
    <property type="molecule type" value="Genomic_DNA"/>
</dbReference>
<proteinExistence type="predicted"/>
<sequence>MQWPPLRSMSDAPEPTTRDKDSVSAPPVPTTCDDDAKAARGYLPLVELAAPVLDASCQADASSQMDAAIIKDSEPDASTSKESERDSATNPVVDRASSPTSSSADSGINHTDADPYYWEVAAADDENIDAKYCYDTHAPASTPAPHAARAAVPNDDPYAWPPRAYNFNAVWPAAVAAKAAPVPAPSPAPVAAAADAREETAVVVDVRDETIAARAAVSVAEAVDDDAAVADAFDLWKLVCQHYAVASARPSTATAAACVR</sequence>
<feature type="region of interest" description="Disordered" evidence="1">
    <location>
        <begin position="58"/>
        <end position="111"/>
    </location>
</feature>
<gene>
    <name evidence="2" type="ORF">AMAG_16163</name>
</gene>
<keyword evidence="3" id="KW-1185">Reference proteome</keyword>
<organism evidence="2 3">
    <name type="scientific">Allomyces macrogynus (strain ATCC 38327)</name>
    <name type="common">Allomyces javanicus var. macrogynus</name>
    <dbReference type="NCBI Taxonomy" id="578462"/>
    <lineage>
        <taxon>Eukaryota</taxon>
        <taxon>Fungi</taxon>
        <taxon>Fungi incertae sedis</taxon>
        <taxon>Blastocladiomycota</taxon>
        <taxon>Blastocladiomycetes</taxon>
        <taxon>Blastocladiales</taxon>
        <taxon>Blastocladiaceae</taxon>
        <taxon>Allomyces</taxon>
    </lineage>
</organism>
<reference evidence="3" key="2">
    <citation type="submission" date="2009-11" db="EMBL/GenBank/DDBJ databases">
        <title>The Genome Sequence of Allomyces macrogynus strain ATCC 38327.</title>
        <authorList>
            <consortium name="The Broad Institute Genome Sequencing Platform"/>
            <person name="Russ C."/>
            <person name="Cuomo C."/>
            <person name="Shea T."/>
            <person name="Young S.K."/>
            <person name="Zeng Q."/>
            <person name="Koehrsen M."/>
            <person name="Haas B."/>
            <person name="Borodovsky M."/>
            <person name="Guigo R."/>
            <person name="Alvarado L."/>
            <person name="Berlin A."/>
            <person name="Borenstein D."/>
            <person name="Chen Z."/>
            <person name="Engels R."/>
            <person name="Freedman E."/>
            <person name="Gellesch M."/>
            <person name="Goldberg J."/>
            <person name="Griggs A."/>
            <person name="Gujja S."/>
            <person name="Heiman D."/>
            <person name="Hepburn T."/>
            <person name="Howarth C."/>
            <person name="Jen D."/>
            <person name="Larson L."/>
            <person name="Lewis B."/>
            <person name="Mehta T."/>
            <person name="Park D."/>
            <person name="Pearson M."/>
            <person name="Roberts A."/>
            <person name="Saif S."/>
            <person name="Shenoy N."/>
            <person name="Sisk P."/>
            <person name="Stolte C."/>
            <person name="Sykes S."/>
            <person name="Walk T."/>
            <person name="White J."/>
            <person name="Yandava C."/>
            <person name="Burger G."/>
            <person name="Gray M.W."/>
            <person name="Holland P.W.H."/>
            <person name="King N."/>
            <person name="Lang F.B.F."/>
            <person name="Roger A.J."/>
            <person name="Ruiz-Trillo I."/>
            <person name="Lander E."/>
            <person name="Nusbaum C."/>
        </authorList>
    </citation>
    <scope>NUCLEOTIDE SEQUENCE [LARGE SCALE GENOMIC DNA]</scope>
    <source>
        <strain evidence="3">ATCC 38327</strain>
    </source>
</reference>
<dbReference type="VEuPathDB" id="FungiDB:AMAG_16163"/>
<accession>A0A0L0TA51</accession>
<feature type="region of interest" description="Disordered" evidence="1">
    <location>
        <begin position="1"/>
        <end position="35"/>
    </location>
</feature>
<evidence type="ECO:0000313" key="2">
    <source>
        <dbReference type="EMBL" id="KNE71601.1"/>
    </source>
</evidence>
<protein>
    <submittedName>
        <fullName evidence="2">Uncharacterized protein</fullName>
    </submittedName>
</protein>
<evidence type="ECO:0000313" key="3">
    <source>
        <dbReference type="Proteomes" id="UP000054350"/>
    </source>
</evidence>
<dbReference type="Proteomes" id="UP000054350">
    <property type="component" value="Unassembled WGS sequence"/>
</dbReference>
<evidence type="ECO:0000256" key="1">
    <source>
        <dbReference type="SAM" id="MobiDB-lite"/>
    </source>
</evidence>
<reference evidence="2 3" key="1">
    <citation type="submission" date="2009-11" db="EMBL/GenBank/DDBJ databases">
        <title>Annotation of Allomyces macrogynus ATCC 38327.</title>
        <authorList>
            <consortium name="The Broad Institute Genome Sequencing Platform"/>
            <person name="Russ C."/>
            <person name="Cuomo C."/>
            <person name="Burger G."/>
            <person name="Gray M.W."/>
            <person name="Holland P.W.H."/>
            <person name="King N."/>
            <person name="Lang F.B.F."/>
            <person name="Roger A.J."/>
            <person name="Ruiz-Trillo I."/>
            <person name="Young S.K."/>
            <person name="Zeng Q."/>
            <person name="Gargeya S."/>
            <person name="Fitzgerald M."/>
            <person name="Haas B."/>
            <person name="Abouelleil A."/>
            <person name="Alvarado L."/>
            <person name="Arachchi H.M."/>
            <person name="Berlin A."/>
            <person name="Chapman S.B."/>
            <person name="Gearin G."/>
            <person name="Goldberg J."/>
            <person name="Griggs A."/>
            <person name="Gujja S."/>
            <person name="Hansen M."/>
            <person name="Heiman D."/>
            <person name="Howarth C."/>
            <person name="Larimer J."/>
            <person name="Lui A."/>
            <person name="MacDonald P.J.P."/>
            <person name="McCowen C."/>
            <person name="Montmayeur A."/>
            <person name="Murphy C."/>
            <person name="Neiman D."/>
            <person name="Pearson M."/>
            <person name="Priest M."/>
            <person name="Roberts A."/>
            <person name="Saif S."/>
            <person name="Shea T."/>
            <person name="Sisk P."/>
            <person name="Stolte C."/>
            <person name="Sykes S."/>
            <person name="Wortman J."/>
            <person name="Nusbaum C."/>
            <person name="Birren B."/>
        </authorList>
    </citation>
    <scope>NUCLEOTIDE SEQUENCE [LARGE SCALE GENOMIC DNA]</scope>
    <source>
        <strain evidence="2 3">ATCC 38327</strain>
    </source>
</reference>
<dbReference type="AlphaFoldDB" id="A0A0L0TA51"/>